<dbReference type="EMBL" id="BGPR01002154">
    <property type="protein sequence ID" value="GBM68646.1"/>
    <property type="molecule type" value="Genomic_DNA"/>
</dbReference>
<keyword evidence="2" id="KW-1185">Reference proteome</keyword>
<proteinExistence type="predicted"/>
<evidence type="ECO:0000313" key="1">
    <source>
        <dbReference type="EMBL" id="GBM68646.1"/>
    </source>
</evidence>
<accession>A0A4Y2HTB6</accession>
<organism evidence="1 2">
    <name type="scientific">Araneus ventricosus</name>
    <name type="common">Orbweaver spider</name>
    <name type="synonym">Epeira ventricosa</name>
    <dbReference type="NCBI Taxonomy" id="182803"/>
    <lineage>
        <taxon>Eukaryota</taxon>
        <taxon>Metazoa</taxon>
        <taxon>Ecdysozoa</taxon>
        <taxon>Arthropoda</taxon>
        <taxon>Chelicerata</taxon>
        <taxon>Arachnida</taxon>
        <taxon>Araneae</taxon>
        <taxon>Araneomorphae</taxon>
        <taxon>Entelegynae</taxon>
        <taxon>Araneoidea</taxon>
        <taxon>Araneidae</taxon>
        <taxon>Araneus</taxon>
    </lineage>
</organism>
<reference evidence="1 2" key="1">
    <citation type="journal article" date="2019" name="Sci. Rep.">
        <title>Orb-weaving spider Araneus ventricosus genome elucidates the spidroin gene catalogue.</title>
        <authorList>
            <person name="Kono N."/>
            <person name="Nakamura H."/>
            <person name="Ohtoshi R."/>
            <person name="Moran D.A.P."/>
            <person name="Shinohara A."/>
            <person name="Yoshida Y."/>
            <person name="Fujiwara M."/>
            <person name="Mori M."/>
            <person name="Tomita M."/>
            <person name="Arakawa K."/>
        </authorList>
    </citation>
    <scope>NUCLEOTIDE SEQUENCE [LARGE SCALE GENOMIC DNA]</scope>
</reference>
<name>A0A4Y2HTB6_ARAVE</name>
<dbReference type="Proteomes" id="UP000499080">
    <property type="component" value="Unassembled WGS sequence"/>
</dbReference>
<evidence type="ECO:0000313" key="2">
    <source>
        <dbReference type="Proteomes" id="UP000499080"/>
    </source>
</evidence>
<comment type="caution">
    <text evidence="1">The sequence shown here is derived from an EMBL/GenBank/DDBJ whole genome shotgun (WGS) entry which is preliminary data.</text>
</comment>
<protein>
    <submittedName>
        <fullName evidence="1">Uncharacterized protein</fullName>
    </submittedName>
</protein>
<dbReference type="AlphaFoldDB" id="A0A4Y2HTB6"/>
<gene>
    <name evidence="1" type="ORF">AVEN_212211_1</name>
</gene>
<sequence length="102" mass="11369">MKQNVWQLRGAVSRKAVFFFVFHQLTSTPLKAISDGSVVVSVYQGAMPLAKSFLSRHLSDRTPPHAPVPDAITATEQVGWTWDKKQTSSTCLDRILVAVDWI</sequence>